<evidence type="ECO:0000259" key="1">
    <source>
        <dbReference type="Pfam" id="PF00535"/>
    </source>
</evidence>
<dbReference type="InterPro" id="IPR029044">
    <property type="entry name" value="Nucleotide-diphossugar_trans"/>
</dbReference>
<organism evidence="2 3">
    <name type="scientific">Flavobacterium luteum</name>
    <dbReference type="NCBI Taxonomy" id="2026654"/>
    <lineage>
        <taxon>Bacteria</taxon>
        <taxon>Pseudomonadati</taxon>
        <taxon>Bacteroidota</taxon>
        <taxon>Flavobacteriia</taxon>
        <taxon>Flavobacteriales</taxon>
        <taxon>Flavobacteriaceae</taxon>
        <taxon>Flavobacterium</taxon>
    </lineage>
</organism>
<feature type="domain" description="Glycosyltransferase 2-like" evidence="1">
    <location>
        <begin position="1"/>
        <end position="108"/>
    </location>
</feature>
<comment type="caution">
    <text evidence="2">The sequence shown here is derived from an EMBL/GenBank/DDBJ whole genome shotgun (WGS) entry which is preliminary data.</text>
</comment>
<dbReference type="Proteomes" id="UP000490922">
    <property type="component" value="Unassembled WGS sequence"/>
</dbReference>
<dbReference type="InterPro" id="IPR050834">
    <property type="entry name" value="Glycosyltransf_2"/>
</dbReference>
<evidence type="ECO:0000313" key="3">
    <source>
        <dbReference type="Proteomes" id="UP000490922"/>
    </source>
</evidence>
<dbReference type="OrthoDB" id="597270at2"/>
<keyword evidence="2" id="KW-0808">Transferase</keyword>
<dbReference type="SUPFAM" id="SSF53448">
    <property type="entry name" value="Nucleotide-diphospho-sugar transferases"/>
    <property type="match status" value="1"/>
</dbReference>
<gene>
    <name evidence="2" type="ORF">F6464_10050</name>
</gene>
<protein>
    <submittedName>
        <fullName evidence="2">Glycosyltransferase</fullName>
    </submittedName>
</protein>
<dbReference type="GO" id="GO:0016740">
    <property type="term" value="F:transferase activity"/>
    <property type="evidence" value="ECO:0007669"/>
    <property type="project" value="UniProtKB-KW"/>
</dbReference>
<evidence type="ECO:0000313" key="2">
    <source>
        <dbReference type="EMBL" id="KAB1155878.1"/>
    </source>
</evidence>
<dbReference type="InterPro" id="IPR001173">
    <property type="entry name" value="Glyco_trans_2-like"/>
</dbReference>
<dbReference type="Pfam" id="PF00535">
    <property type="entry name" value="Glycos_transf_2"/>
    <property type="match status" value="1"/>
</dbReference>
<reference evidence="2 3" key="1">
    <citation type="submission" date="2019-09" db="EMBL/GenBank/DDBJ databases">
        <title>Flavobacterium sp. nov., isolated from glacier ice.</title>
        <authorList>
            <person name="Liu Q."/>
        </authorList>
    </citation>
    <scope>NUCLEOTIDE SEQUENCE [LARGE SCALE GENOMIC DNA]</scope>
    <source>
        <strain evidence="2 3">NBRC 112527</strain>
    </source>
</reference>
<keyword evidence="3" id="KW-1185">Reference proteome</keyword>
<dbReference type="PANTHER" id="PTHR43685:SF2">
    <property type="entry name" value="GLYCOSYLTRANSFERASE 2-LIKE DOMAIN-CONTAINING PROTEIN"/>
    <property type="match status" value="1"/>
</dbReference>
<dbReference type="EMBL" id="WAEM01000004">
    <property type="protein sequence ID" value="KAB1155878.1"/>
    <property type="molecule type" value="Genomic_DNA"/>
</dbReference>
<dbReference type="AlphaFoldDB" id="A0A7J5AEL8"/>
<name>A0A7J5AEL8_9FLAO</name>
<proteinExistence type="predicted"/>
<dbReference type="Gene3D" id="3.90.550.10">
    <property type="entry name" value="Spore Coat Polysaccharide Biosynthesis Protein SpsA, Chain A"/>
    <property type="match status" value="1"/>
</dbReference>
<dbReference type="CDD" id="cd00761">
    <property type="entry name" value="Glyco_tranf_GTA_type"/>
    <property type="match status" value="1"/>
</dbReference>
<dbReference type="PANTHER" id="PTHR43685">
    <property type="entry name" value="GLYCOSYLTRANSFERASE"/>
    <property type="match status" value="1"/>
</dbReference>
<accession>A0A7J5AEL8</accession>
<sequence>MATYNRAHFIVETLLSIQNQVFKDWECIIIDDGGTDNTTEIIKPFLKSDARFRYFNRESTYKKGLPGCRNYGLDLSKGEYVIFFDDDDIIHPQNLSISFSSIESSKADFCHYGKSPFIDTHPELNNQVVSLNKPITINDIQDIVTQKIGFASCTILWKKSCFSGNKFNEELHYAEEWECYIRLITNGFSGIMIDNILYYNRKHPNSNTGEYFNNNPLRKESYTKAILLVIQNLKQRQLLSYYLKRYFISKSIGFKEYNLFMKILKVLDLPIYERLQWQVFSKVLPYRLMIYRNKRLIEKKI</sequence>